<dbReference type="Pfam" id="PF00626">
    <property type="entry name" value="Gelsolin"/>
    <property type="match status" value="3"/>
</dbReference>
<dbReference type="InterPro" id="IPR007123">
    <property type="entry name" value="Gelsolin-like_dom"/>
</dbReference>
<dbReference type="PRINTS" id="PR00597">
    <property type="entry name" value="GELSOLIN"/>
</dbReference>
<reference evidence="3" key="2">
    <citation type="journal article" date="2023" name="Science">
        <title>Genomic signatures of disease resistance in endangered staghorn corals.</title>
        <authorList>
            <person name="Vollmer S.V."/>
            <person name="Selwyn J.D."/>
            <person name="Despard B.A."/>
            <person name="Roesel C.L."/>
        </authorList>
    </citation>
    <scope>NUCLEOTIDE SEQUENCE</scope>
    <source>
        <strain evidence="3">K2</strain>
    </source>
</reference>
<feature type="region of interest" description="Disordered" evidence="1">
    <location>
        <begin position="244"/>
        <end position="290"/>
    </location>
</feature>
<dbReference type="SMART" id="SM00262">
    <property type="entry name" value="GEL"/>
    <property type="match status" value="3"/>
</dbReference>
<dbReference type="GO" id="GO:0051015">
    <property type="term" value="F:actin filament binding"/>
    <property type="evidence" value="ECO:0007669"/>
    <property type="project" value="InterPro"/>
</dbReference>
<reference evidence="3" key="1">
    <citation type="journal article" date="2023" name="G3 (Bethesda)">
        <title>Whole genome assembly and annotation of the endangered Caribbean coral Acropora cervicornis.</title>
        <authorList>
            <person name="Selwyn J.D."/>
            <person name="Vollmer S.V."/>
        </authorList>
    </citation>
    <scope>NUCLEOTIDE SEQUENCE</scope>
    <source>
        <strain evidence="3">K2</strain>
    </source>
</reference>
<protein>
    <submittedName>
        <fullName evidence="3">Gelsolin-like protein 1</fullName>
    </submittedName>
</protein>
<dbReference type="Proteomes" id="UP001249851">
    <property type="component" value="Unassembled WGS sequence"/>
</dbReference>
<dbReference type="Gene3D" id="3.40.20.10">
    <property type="entry name" value="Severin"/>
    <property type="match status" value="3"/>
</dbReference>
<evidence type="ECO:0000259" key="2">
    <source>
        <dbReference type="Pfam" id="PF00626"/>
    </source>
</evidence>
<evidence type="ECO:0000313" key="4">
    <source>
        <dbReference type="Proteomes" id="UP001249851"/>
    </source>
</evidence>
<dbReference type="SUPFAM" id="SSF55753">
    <property type="entry name" value="Actin depolymerizing proteins"/>
    <property type="match status" value="3"/>
</dbReference>
<dbReference type="PANTHER" id="PTHR11977:SF130">
    <property type="entry name" value="SEVERIN"/>
    <property type="match status" value="1"/>
</dbReference>
<feature type="domain" description="Gelsolin-like" evidence="2">
    <location>
        <begin position="169"/>
        <end position="229"/>
    </location>
</feature>
<accession>A0AAD9QXC3</accession>
<dbReference type="EMBL" id="JARQWQ010000010">
    <property type="protein sequence ID" value="KAK2569249.1"/>
    <property type="molecule type" value="Genomic_DNA"/>
</dbReference>
<feature type="compositionally biased region" description="Basic and acidic residues" evidence="1">
    <location>
        <begin position="258"/>
        <end position="280"/>
    </location>
</feature>
<gene>
    <name evidence="3" type="ORF">P5673_006156</name>
</gene>
<dbReference type="AlphaFoldDB" id="A0AAD9QXC3"/>
<dbReference type="GO" id="GO:0015629">
    <property type="term" value="C:actin cytoskeleton"/>
    <property type="evidence" value="ECO:0007669"/>
    <property type="project" value="TreeGrafter"/>
</dbReference>
<keyword evidence="4" id="KW-1185">Reference proteome</keyword>
<comment type="caution">
    <text evidence="3">The sequence shown here is derived from an EMBL/GenBank/DDBJ whole genome shotgun (WGS) entry which is preliminary data.</text>
</comment>
<evidence type="ECO:0000256" key="1">
    <source>
        <dbReference type="SAM" id="MobiDB-lite"/>
    </source>
</evidence>
<dbReference type="GO" id="GO:0005737">
    <property type="term" value="C:cytoplasm"/>
    <property type="evidence" value="ECO:0007669"/>
    <property type="project" value="TreeGrafter"/>
</dbReference>
<sequence length="349" mass="39844">MTGLVKPRKIDFKDTNLALFGSDVERNVKKSAAMEEKAWKGCGTRVVEWPAEDYGSFYEGDSYIILRTYKKDPKSEELDYDVHFWIGKYSSQDEYGTAAYKTVELDTYLDDKPIQHREVMDHESDLFKSYFKVMSKWKGGVESGFRRVEPKMYQPRLIHVCGDQSAVTFKEVKYKKEYLNDGDVFIIDLGLEIFQWNGDNSNKNEKFSGGQFARDLKSTRGGKPNLIVLDNAVTDPLPEELMDKFPEEGQAGTKRPKDKTDGRKQLSDASQEMKFEEVARGKSVTKSALDSNDDTGRHCFVWIGKDASPGEDRNGLIRAHSYLKNSECPLQPITVVREGKENSDFHKAF</sequence>
<organism evidence="3 4">
    <name type="scientific">Acropora cervicornis</name>
    <name type="common">Staghorn coral</name>
    <dbReference type="NCBI Taxonomy" id="6130"/>
    <lineage>
        <taxon>Eukaryota</taxon>
        <taxon>Metazoa</taxon>
        <taxon>Cnidaria</taxon>
        <taxon>Anthozoa</taxon>
        <taxon>Hexacorallia</taxon>
        <taxon>Scleractinia</taxon>
        <taxon>Astrocoeniina</taxon>
        <taxon>Acroporidae</taxon>
        <taxon>Acropora</taxon>
    </lineage>
</organism>
<dbReference type="InterPro" id="IPR007122">
    <property type="entry name" value="Villin/Gelsolin"/>
</dbReference>
<evidence type="ECO:0000313" key="3">
    <source>
        <dbReference type="EMBL" id="KAK2569249.1"/>
    </source>
</evidence>
<feature type="domain" description="Gelsolin-like" evidence="2">
    <location>
        <begin position="294"/>
        <end position="345"/>
    </location>
</feature>
<dbReference type="PANTHER" id="PTHR11977">
    <property type="entry name" value="VILLIN"/>
    <property type="match status" value="1"/>
</dbReference>
<dbReference type="InterPro" id="IPR029006">
    <property type="entry name" value="ADF-H/Gelsolin-like_dom_sf"/>
</dbReference>
<feature type="domain" description="Gelsolin-like" evidence="2">
    <location>
        <begin position="52"/>
        <end position="127"/>
    </location>
</feature>
<dbReference type="GO" id="GO:0008154">
    <property type="term" value="P:actin polymerization or depolymerization"/>
    <property type="evidence" value="ECO:0007669"/>
    <property type="project" value="TreeGrafter"/>
</dbReference>
<dbReference type="CDD" id="cd11290">
    <property type="entry name" value="gelsolin_S1_like"/>
    <property type="match status" value="1"/>
</dbReference>
<proteinExistence type="predicted"/>
<name>A0AAD9QXC3_ACRCE</name>